<keyword evidence="10" id="KW-1185">Reference proteome</keyword>
<dbReference type="InterPro" id="IPR003362">
    <property type="entry name" value="Bact_transf"/>
</dbReference>
<protein>
    <submittedName>
        <fullName evidence="9">Undecaprenyl-phosphate glucose phosphotransferase</fullName>
        <ecNumber evidence="9">2.7.8.31</ecNumber>
    </submittedName>
</protein>
<evidence type="ECO:0000313" key="10">
    <source>
        <dbReference type="Proteomes" id="UP000273500"/>
    </source>
</evidence>
<feature type="transmembrane region" description="Helical" evidence="7">
    <location>
        <begin position="78"/>
        <end position="102"/>
    </location>
</feature>
<reference evidence="9 10" key="1">
    <citation type="submission" date="2018-12" db="EMBL/GenBank/DDBJ databases">
        <authorList>
            <person name="Feng G."/>
            <person name="Zhu H."/>
        </authorList>
    </citation>
    <scope>NUCLEOTIDE SEQUENCE [LARGE SCALE GENOMIC DNA]</scope>
    <source>
        <strain evidence="9 10">KCTC 12533</strain>
    </source>
</reference>
<evidence type="ECO:0000313" key="9">
    <source>
        <dbReference type="EMBL" id="RSK48973.1"/>
    </source>
</evidence>
<proteinExistence type="inferred from homology"/>
<dbReference type="PANTHER" id="PTHR30576:SF0">
    <property type="entry name" value="UNDECAPRENYL-PHOSPHATE N-ACETYLGALACTOSAMINYL 1-PHOSPHATE TRANSFERASE-RELATED"/>
    <property type="match status" value="1"/>
</dbReference>
<name>A0A3R9PYK2_9BACT</name>
<dbReference type="Pfam" id="PF13727">
    <property type="entry name" value="CoA_binding_3"/>
    <property type="match status" value="1"/>
</dbReference>
<evidence type="ECO:0000256" key="6">
    <source>
        <dbReference type="ARBA" id="ARBA00023136"/>
    </source>
</evidence>
<dbReference type="OrthoDB" id="9808602at2"/>
<dbReference type="GO" id="GO:0089702">
    <property type="term" value="F:undecaprenyl-phosphate glucose phosphotransferase activity"/>
    <property type="evidence" value="ECO:0007669"/>
    <property type="project" value="UniProtKB-EC"/>
</dbReference>
<evidence type="ECO:0000256" key="5">
    <source>
        <dbReference type="ARBA" id="ARBA00022989"/>
    </source>
</evidence>
<organism evidence="9 10">
    <name type="scientific">Hymenobacter rigui</name>
    <dbReference type="NCBI Taxonomy" id="334424"/>
    <lineage>
        <taxon>Bacteria</taxon>
        <taxon>Pseudomonadati</taxon>
        <taxon>Bacteroidota</taxon>
        <taxon>Cytophagia</taxon>
        <taxon>Cytophagales</taxon>
        <taxon>Hymenobacteraceae</taxon>
        <taxon>Hymenobacter</taxon>
    </lineage>
</organism>
<feature type="transmembrane region" description="Helical" evidence="7">
    <location>
        <begin position="278"/>
        <end position="303"/>
    </location>
</feature>
<feature type="transmembrane region" description="Helical" evidence="7">
    <location>
        <begin position="43"/>
        <end position="66"/>
    </location>
</feature>
<feature type="transmembrane region" description="Helical" evidence="7">
    <location>
        <begin position="12"/>
        <end position="31"/>
    </location>
</feature>
<keyword evidence="5 7" id="KW-1133">Transmembrane helix</keyword>
<keyword evidence="6 7" id="KW-0472">Membrane</keyword>
<dbReference type="RefSeq" id="WP_125419760.1">
    <property type="nucleotide sequence ID" value="NZ_RWIT01000004.1"/>
</dbReference>
<dbReference type="Pfam" id="PF02397">
    <property type="entry name" value="Bac_transf"/>
    <property type="match status" value="1"/>
</dbReference>
<feature type="transmembrane region" description="Helical" evidence="7">
    <location>
        <begin position="108"/>
        <end position="131"/>
    </location>
</feature>
<dbReference type="InterPro" id="IPR017475">
    <property type="entry name" value="EPS_sugar_tfrase"/>
</dbReference>
<dbReference type="EC" id="2.7.8.31" evidence="9"/>
<keyword evidence="4 7" id="KW-0812">Transmembrane</keyword>
<comment type="subcellular location">
    <subcellularLocation>
        <location evidence="1">Membrane</location>
        <topology evidence="1">Multi-pass membrane protein</topology>
    </subcellularLocation>
</comment>
<accession>A0A3R9PYK2</accession>
<dbReference type="PANTHER" id="PTHR30576">
    <property type="entry name" value="COLANIC BIOSYNTHESIS UDP-GLUCOSE LIPID CARRIER TRANSFERASE"/>
    <property type="match status" value="1"/>
</dbReference>
<comment type="caution">
    <text evidence="9">The sequence shown here is derived from an EMBL/GenBank/DDBJ whole genome shotgun (WGS) entry which is preliminary data.</text>
</comment>
<feature type="domain" description="Bacterial sugar transferase" evidence="8">
    <location>
        <begin position="276"/>
        <end position="460"/>
    </location>
</feature>
<dbReference type="EMBL" id="RWIT01000004">
    <property type="protein sequence ID" value="RSK48973.1"/>
    <property type="molecule type" value="Genomic_DNA"/>
</dbReference>
<dbReference type="AlphaFoldDB" id="A0A3R9PYK2"/>
<comment type="similarity">
    <text evidence="2">Belongs to the bacterial sugar transferase family.</text>
</comment>
<evidence type="ECO:0000256" key="1">
    <source>
        <dbReference type="ARBA" id="ARBA00004141"/>
    </source>
</evidence>
<evidence type="ECO:0000256" key="2">
    <source>
        <dbReference type="ARBA" id="ARBA00006464"/>
    </source>
</evidence>
<dbReference type="InterPro" id="IPR017473">
    <property type="entry name" value="Undecaprenyl-P_gluc_Ptfrase"/>
</dbReference>
<evidence type="ECO:0000256" key="3">
    <source>
        <dbReference type="ARBA" id="ARBA00022679"/>
    </source>
</evidence>
<dbReference type="Gene3D" id="3.40.50.720">
    <property type="entry name" value="NAD(P)-binding Rossmann-like Domain"/>
    <property type="match status" value="1"/>
</dbReference>
<dbReference type="NCBIfam" id="TIGR03025">
    <property type="entry name" value="EPS_sugtrans"/>
    <property type="match status" value="1"/>
</dbReference>
<dbReference type="GO" id="GO:0016020">
    <property type="term" value="C:membrane"/>
    <property type="evidence" value="ECO:0007669"/>
    <property type="project" value="UniProtKB-SubCell"/>
</dbReference>
<dbReference type="NCBIfam" id="TIGR03023">
    <property type="entry name" value="WcaJ_sugtrans"/>
    <property type="match status" value="1"/>
</dbReference>
<evidence type="ECO:0000256" key="4">
    <source>
        <dbReference type="ARBA" id="ARBA00022692"/>
    </source>
</evidence>
<keyword evidence="3 9" id="KW-0808">Transferase</keyword>
<gene>
    <name evidence="9" type="ORF">EI291_10470</name>
</gene>
<evidence type="ECO:0000259" key="8">
    <source>
        <dbReference type="Pfam" id="PF02397"/>
    </source>
</evidence>
<dbReference type="Proteomes" id="UP000273500">
    <property type="component" value="Unassembled WGS sequence"/>
</dbReference>
<sequence length="467" mass="54527">MERYRHYTDTSRIILPLVDVLLIFGAFRLAGFQQLGSWHFGGYYPFFYAIFALLWWILSGQFANLYRTDRLITYPEKLLYLIRTFVLHAGVVLLAILLLKLYWPPAEYLFSVYTFSVTTVVAGRFLITFLYRTYHKHLARPHSRFVIVGAGPSGQELYRFLESHDPIANQFMGFFTDTPATLPTELRPLVHGRLAELKNYCLHEQIDEIYFAMPLDRRQLIEDLSRFADDHFLSFRIVPDFRGTVRKDVNVYFYDHLPILTIRHEPLGIRANMAVKRVFDVIFSLAVIILIFPVVLTLLAILIKLDSPGPVFFKQMRPGKRNQLFPCYKLRTMRTNHGQTELQATKGDSRITRVGQYLRKYNLDELPQFFNVLLGHMSVVGPRPNMISQLEEYSKHIRTYQMRHAVTPGITGYAQVNGYRGETREAGTMEKRVEYDLKYVENWSFGLDMKIIGLTVWNMLRGEKNAY</sequence>
<evidence type="ECO:0000256" key="7">
    <source>
        <dbReference type="SAM" id="Phobius"/>
    </source>
</evidence>